<dbReference type="PANTHER" id="PTHR33516:SF2">
    <property type="entry name" value="LEXA REPRESSOR-RELATED"/>
    <property type="match status" value="1"/>
</dbReference>
<dbReference type="Pfam" id="PF00717">
    <property type="entry name" value="Peptidase_S24"/>
    <property type="match status" value="1"/>
</dbReference>
<dbReference type="RefSeq" id="WP_273439639.1">
    <property type="nucleotide sequence ID" value="NZ_PKUN01000021.1"/>
</dbReference>
<dbReference type="InterPro" id="IPR050077">
    <property type="entry name" value="LexA_repressor"/>
</dbReference>
<feature type="region of interest" description="Disordered" evidence="1">
    <location>
        <begin position="67"/>
        <end position="99"/>
    </location>
</feature>
<dbReference type="InterPro" id="IPR015927">
    <property type="entry name" value="Peptidase_S24_S26A/B/C"/>
</dbReference>
<evidence type="ECO:0000259" key="2">
    <source>
        <dbReference type="Pfam" id="PF00717"/>
    </source>
</evidence>
<dbReference type="InterPro" id="IPR039418">
    <property type="entry name" value="LexA-like"/>
</dbReference>
<dbReference type="Proteomes" id="UP000235015">
    <property type="component" value="Unassembled WGS sequence"/>
</dbReference>
<sequence length="230" mass="25777">MKRKHEQIRLQNLELLITEAGSAVKLARLVGTNSSYLSQLRNQMPTKKGTPRRVGDNLAVKLEHGMEKPVGWMDEPHQESPRQPPAATPETNAEPGPDIRGLRPLISWVQAGEWSKISECCYFPPYESELLPCPLTCSDETFVLRVRGSSMEPRFHEGDSIFVDPTVAAENGRFVVVQLEEPNEATFKQLVIEGDRQYLKALNPDWPNRIIEVNESATICGVVIFKGEAV</sequence>
<dbReference type="CDD" id="cd06529">
    <property type="entry name" value="S24_LexA-like"/>
    <property type="match status" value="1"/>
</dbReference>
<protein>
    <submittedName>
        <fullName evidence="3">Peptidase S24</fullName>
    </submittedName>
</protein>
<evidence type="ECO:0000256" key="1">
    <source>
        <dbReference type="SAM" id="MobiDB-lite"/>
    </source>
</evidence>
<proteinExistence type="predicted"/>
<name>A0A2N6CV50_9GAMM</name>
<feature type="domain" description="Peptidase S24/S26A/S26B/S26C" evidence="2">
    <location>
        <begin position="104"/>
        <end position="224"/>
    </location>
</feature>
<accession>A0A2N6CV50</accession>
<comment type="caution">
    <text evidence="3">The sequence shown here is derived from an EMBL/GenBank/DDBJ whole genome shotgun (WGS) entry which is preliminary data.</text>
</comment>
<dbReference type="SUPFAM" id="SSF51306">
    <property type="entry name" value="LexA/Signal peptidase"/>
    <property type="match status" value="1"/>
</dbReference>
<reference evidence="3 4" key="1">
    <citation type="submission" date="2017-11" db="EMBL/GenBank/DDBJ databases">
        <title>Genome-resolved metagenomics identifies genetic mobility, metabolic interactions, and unexpected diversity in perchlorate-reducing communities.</title>
        <authorList>
            <person name="Barnum T.P."/>
            <person name="Figueroa I.A."/>
            <person name="Carlstrom C.I."/>
            <person name="Lucas L.N."/>
            <person name="Engelbrektson A.L."/>
            <person name="Coates J.D."/>
        </authorList>
    </citation>
    <scope>NUCLEOTIDE SEQUENCE [LARGE SCALE GENOMIC DNA]</scope>
    <source>
        <strain evidence="3">BM301</strain>
    </source>
</reference>
<evidence type="ECO:0000313" key="4">
    <source>
        <dbReference type="Proteomes" id="UP000235015"/>
    </source>
</evidence>
<dbReference type="PANTHER" id="PTHR33516">
    <property type="entry name" value="LEXA REPRESSOR"/>
    <property type="match status" value="1"/>
</dbReference>
<dbReference type="EMBL" id="PKUN01000021">
    <property type="protein sequence ID" value="PLX61082.1"/>
    <property type="molecule type" value="Genomic_DNA"/>
</dbReference>
<dbReference type="Gene3D" id="2.10.109.10">
    <property type="entry name" value="Umud Fragment, subunit A"/>
    <property type="match status" value="1"/>
</dbReference>
<gene>
    <name evidence="3" type="ORF">C0630_11770</name>
</gene>
<evidence type="ECO:0000313" key="3">
    <source>
        <dbReference type="EMBL" id="PLX61082.1"/>
    </source>
</evidence>
<dbReference type="STRING" id="1111735.GCA_000428045_01788"/>
<dbReference type="InterPro" id="IPR036286">
    <property type="entry name" value="LexA/Signal_pep-like_sf"/>
</dbReference>
<dbReference type="AlphaFoldDB" id="A0A2N6CV50"/>
<organism evidence="3 4">
    <name type="scientific">Sedimenticola selenatireducens</name>
    <dbReference type="NCBI Taxonomy" id="191960"/>
    <lineage>
        <taxon>Bacteria</taxon>
        <taxon>Pseudomonadati</taxon>
        <taxon>Pseudomonadota</taxon>
        <taxon>Gammaproteobacteria</taxon>
        <taxon>Chromatiales</taxon>
        <taxon>Sedimenticolaceae</taxon>
        <taxon>Sedimenticola</taxon>
    </lineage>
</organism>